<dbReference type="InParanoid" id="A3LYC3"/>
<dbReference type="RefSeq" id="XP_001385636.2">
    <property type="nucleotide sequence ID" value="XM_001385599.1"/>
</dbReference>
<dbReference type="GO" id="GO:0005829">
    <property type="term" value="C:cytosol"/>
    <property type="evidence" value="ECO:0007669"/>
    <property type="project" value="TreeGrafter"/>
</dbReference>
<dbReference type="SMART" id="SM00829">
    <property type="entry name" value="PKS_ER"/>
    <property type="match status" value="1"/>
</dbReference>
<dbReference type="SUPFAM" id="SSF50129">
    <property type="entry name" value="GroES-like"/>
    <property type="match status" value="1"/>
</dbReference>
<evidence type="ECO:0000256" key="4">
    <source>
        <dbReference type="ARBA" id="ARBA00070796"/>
    </source>
</evidence>
<dbReference type="Proteomes" id="UP000002258">
    <property type="component" value="Chromosome 6"/>
</dbReference>
<dbReference type="OrthoDB" id="48317at2759"/>
<dbReference type="PANTHER" id="PTHR48106">
    <property type="entry name" value="QUINONE OXIDOREDUCTASE PIG3-RELATED"/>
    <property type="match status" value="1"/>
</dbReference>
<dbReference type="Gene3D" id="3.40.50.720">
    <property type="entry name" value="NAD(P)-binding Rossmann-like Domain"/>
    <property type="match status" value="1"/>
</dbReference>
<keyword evidence="7" id="KW-1185">Reference proteome</keyword>
<dbReference type="HOGENOM" id="CLU_026673_3_1_1"/>
<dbReference type="PANTHER" id="PTHR48106:SF13">
    <property type="entry name" value="QUINONE OXIDOREDUCTASE-RELATED"/>
    <property type="match status" value="1"/>
</dbReference>
<feature type="domain" description="Enoyl reductase (ER)" evidence="5">
    <location>
        <begin position="18"/>
        <end position="331"/>
    </location>
</feature>
<dbReference type="SUPFAM" id="SSF51735">
    <property type="entry name" value="NAD(P)-binding Rossmann-fold domains"/>
    <property type="match status" value="1"/>
</dbReference>
<dbReference type="GeneID" id="4840154"/>
<dbReference type="AlphaFoldDB" id="A3LYC3"/>
<dbReference type="InterPro" id="IPR002364">
    <property type="entry name" value="Quin_OxRdtase/zeta-crystal_CS"/>
</dbReference>
<reference evidence="6 7" key="1">
    <citation type="journal article" date="2007" name="Nat. Biotechnol.">
        <title>Genome sequence of the lignocellulose-bioconverting and xylose-fermenting yeast Pichia stipitis.</title>
        <authorList>
            <person name="Jeffries T.W."/>
            <person name="Grigoriev I.V."/>
            <person name="Grimwood J."/>
            <person name="Laplaza J.M."/>
            <person name="Aerts A."/>
            <person name="Salamov A."/>
            <person name="Schmutz J."/>
            <person name="Lindquist E."/>
            <person name="Dehal P."/>
            <person name="Shapiro H."/>
            <person name="Jin Y.S."/>
            <person name="Passoth V."/>
            <person name="Richardson P.M."/>
        </authorList>
    </citation>
    <scope>NUCLEOTIDE SEQUENCE [LARGE SCALE GENOMIC DNA]</scope>
    <source>
        <strain evidence="7">ATCC 58785 / CBS 6054 / NBRC 10063 / NRRL Y-11545</strain>
    </source>
</reference>
<dbReference type="GO" id="GO:0070402">
    <property type="term" value="F:NADPH binding"/>
    <property type="evidence" value="ECO:0007669"/>
    <property type="project" value="TreeGrafter"/>
</dbReference>
<dbReference type="KEGG" id="pic:PICST_84928"/>
<organism evidence="6 7">
    <name type="scientific">Scheffersomyces stipitis (strain ATCC 58785 / CBS 6054 / NBRC 10063 / NRRL Y-11545)</name>
    <name type="common">Yeast</name>
    <name type="synonym">Pichia stipitis</name>
    <dbReference type="NCBI Taxonomy" id="322104"/>
    <lineage>
        <taxon>Eukaryota</taxon>
        <taxon>Fungi</taxon>
        <taxon>Dikarya</taxon>
        <taxon>Ascomycota</taxon>
        <taxon>Saccharomycotina</taxon>
        <taxon>Pichiomycetes</taxon>
        <taxon>Debaryomycetaceae</taxon>
        <taxon>Scheffersomyces</taxon>
    </lineage>
</organism>
<accession>A3LYC3</accession>
<sequence>MTSLPKKNQVILLEQTGESVDVLKFTEVDTPEITSPHDIIVKNKFAGVNFIEAYFRKGIYPVELPSVLGREASGVVAAVGTEVKNFKVGDKVAYLSGATFAQYSKINDSNHRVLKLPESLSDDSLKIYGSALVQGLTAITFISEAHNVQKGEYVLVWAAAGGVGRFLVQLIKERGAHVIAVASSAEKLQIAKDLGAEYTINYTNEDVAAKVNEITKGEGVAAVLDSVGKDTFETSLASLGRKGTFISYGNSSGTVPPLAINRLSAKNITISRPQVFGYTATPAEWEKYTRELFSKIETGALKIELHSAPFSDYKKVATDLESRKTTGKYVLEIPQ</sequence>
<keyword evidence="2 6" id="KW-0560">Oxidoreductase</keyword>
<dbReference type="GO" id="GO:0034599">
    <property type="term" value="P:cellular response to oxidative stress"/>
    <property type="evidence" value="ECO:0007669"/>
    <property type="project" value="EnsemblFungi"/>
</dbReference>
<dbReference type="GO" id="GO:0032440">
    <property type="term" value="F:2-alkenal reductase [NAD(P)H] activity"/>
    <property type="evidence" value="ECO:0007669"/>
    <property type="project" value="EnsemblFungi"/>
</dbReference>
<dbReference type="eggNOG" id="KOG1197">
    <property type="taxonomic scope" value="Eukaryota"/>
</dbReference>
<proteinExistence type="predicted"/>
<evidence type="ECO:0000256" key="2">
    <source>
        <dbReference type="ARBA" id="ARBA00023002"/>
    </source>
</evidence>
<dbReference type="InterPro" id="IPR013149">
    <property type="entry name" value="ADH-like_C"/>
</dbReference>
<dbReference type="InterPro" id="IPR013154">
    <property type="entry name" value="ADH-like_N"/>
</dbReference>
<dbReference type="Gene3D" id="3.90.180.10">
    <property type="entry name" value="Medium-chain alcohol dehydrogenases, catalytic domain"/>
    <property type="match status" value="1"/>
</dbReference>
<dbReference type="Pfam" id="PF00107">
    <property type="entry name" value="ADH_zinc_N"/>
    <property type="match status" value="1"/>
</dbReference>
<dbReference type="GO" id="GO:0008270">
    <property type="term" value="F:zinc ion binding"/>
    <property type="evidence" value="ECO:0007669"/>
    <property type="project" value="InterPro"/>
</dbReference>
<dbReference type="FunCoup" id="A3LYC3">
    <property type="interactions" value="651"/>
</dbReference>
<dbReference type="FunFam" id="3.40.50.720:FF:000053">
    <property type="entry name" value="Quinone oxidoreductase 1"/>
    <property type="match status" value="1"/>
</dbReference>
<dbReference type="InterPro" id="IPR020843">
    <property type="entry name" value="ER"/>
</dbReference>
<dbReference type="PROSITE" id="PS01162">
    <property type="entry name" value="QOR_ZETA_CRYSTAL"/>
    <property type="match status" value="1"/>
</dbReference>
<keyword evidence="1" id="KW-0521">NADP</keyword>
<evidence type="ECO:0000256" key="1">
    <source>
        <dbReference type="ARBA" id="ARBA00022857"/>
    </source>
</evidence>
<gene>
    <name evidence="6" type="primary">ZTA1</name>
    <name evidence="6" type="ORF">PICST_84928</name>
</gene>
<protein>
    <recommendedName>
        <fullName evidence="4">Probable quinone oxidoreductase</fullName>
    </recommendedName>
    <alternativeName>
        <fullName evidence="3">NADPH:quinone reductase</fullName>
    </alternativeName>
</protein>
<dbReference type="InterPro" id="IPR036291">
    <property type="entry name" value="NAD(P)-bd_dom_sf"/>
</dbReference>
<name>A3LYC3_PICST</name>
<dbReference type="STRING" id="322104.A3LYC3"/>
<dbReference type="GO" id="GO:0035925">
    <property type="term" value="F:mRNA 3'-UTR AU-rich region binding"/>
    <property type="evidence" value="ECO:0007669"/>
    <property type="project" value="EnsemblFungi"/>
</dbReference>
<dbReference type="SMR" id="A3LYC3"/>
<evidence type="ECO:0000256" key="3">
    <source>
        <dbReference type="ARBA" id="ARBA00043088"/>
    </source>
</evidence>
<evidence type="ECO:0000313" key="7">
    <source>
        <dbReference type="Proteomes" id="UP000002258"/>
    </source>
</evidence>
<dbReference type="Pfam" id="PF08240">
    <property type="entry name" value="ADH_N"/>
    <property type="match status" value="1"/>
</dbReference>
<dbReference type="InterPro" id="IPR011032">
    <property type="entry name" value="GroES-like_sf"/>
</dbReference>
<dbReference type="EMBL" id="CP000500">
    <property type="protein sequence ID" value="ABN67607.2"/>
    <property type="molecule type" value="Genomic_DNA"/>
</dbReference>
<dbReference type="GO" id="GO:0003960">
    <property type="term" value="F:quinone reductase (NADPH) activity"/>
    <property type="evidence" value="ECO:0007669"/>
    <property type="project" value="EnsemblFungi"/>
</dbReference>
<evidence type="ECO:0000313" key="6">
    <source>
        <dbReference type="EMBL" id="ABN67607.2"/>
    </source>
</evidence>
<dbReference type="OMA" id="VDMSYSR"/>
<dbReference type="CDD" id="cd05286">
    <property type="entry name" value="QOR2"/>
    <property type="match status" value="1"/>
</dbReference>
<dbReference type="InterPro" id="IPR047618">
    <property type="entry name" value="QOR-like"/>
</dbReference>
<evidence type="ECO:0000259" key="5">
    <source>
        <dbReference type="SMART" id="SM00829"/>
    </source>
</evidence>